<dbReference type="Gene3D" id="3.30.70.1070">
    <property type="entry name" value="Sporulation related repeat"/>
    <property type="match status" value="1"/>
</dbReference>
<sequence length="237" mass="26986">MKWFFLFIVLLNAGFLSWHSFVQDKPKQKVESVYGPPVSEKIHLLSEPSAVSDEDYSAGMVVKNNIETALSQALANADRLADDASDVFCPRLETERQDDKRQITQALNALGWPYQEREITGKRPKFWLYIAAPDTPALAERIVKELAAKSIDSFVINRAEMKNRISLGLYSSKARAEASRQKIQNASGYAVDVYEHLRNVPIQQIDVSEAIDERDWEQFTSRFDLTKTMIKVEKNPC</sequence>
<reference evidence="3" key="1">
    <citation type="submission" date="2023-07" db="EMBL/GenBank/DDBJ databases">
        <title>Marinomonas vulgaris A79, complete genome.</title>
        <authorList>
            <person name="Ying J.-J."/>
        </authorList>
    </citation>
    <scope>NUCLEOTIDE SEQUENCE [LARGE SCALE GENOMIC DNA]</scope>
    <source>
        <strain evidence="3">A79</strain>
    </source>
</reference>
<keyword evidence="3" id="KW-1185">Reference proteome</keyword>
<dbReference type="EMBL" id="JAGSSV010000012">
    <property type="protein sequence ID" value="MBR7889377.1"/>
    <property type="molecule type" value="Genomic_DNA"/>
</dbReference>
<feature type="domain" description="SPOR" evidence="1">
    <location>
        <begin position="120"/>
        <end position="196"/>
    </location>
</feature>
<dbReference type="SUPFAM" id="SSF110997">
    <property type="entry name" value="Sporulation related repeat"/>
    <property type="match status" value="1"/>
</dbReference>
<organism evidence="2 3">
    <name type="scientific">Marinomonas vulgaris</name>
    <dbReference type="NCBI Taxonomy" id="2823372"/>
    <lineage>
        <taxon>Bacteria</taxon>
        <taxon>Pseudomonadati</taxon>
        <taxon>Pseudomonadota</taxon>
        <taxon>Gammaproteobacteria</taxon>
        <taxon>Oceanospirillales</taxon>
        <taxon>Oceanospirillaceae</taxon>
        <taxon>Marinomonas</taxon>
    </lineage>
</organism>
<dbReference type="InterPro" id="IPR007730">
    <property type="entry name" value="SPOR-like_dom"/>
</dbReference>
<name>A0ABS5HCJ5_9GAMM</name>
<dbReference type="RefSeq" id="WP_211536704.1">
    <property type="nucleotide sequence ID" value="NZ_JAGSSV010000012.1"/>
</dbReference>
<proteinExistence type="predicted"/>
<dbReference type="Proteomes" id="UP000679722">
    <property type="component" value="Unassembled WGS sequence"/>
</dbReference>
<evidence type="ECO:0000313" key="2">
    <source>
        <dbReference type="EMBL" id="MBR7889377.1"/>
    </source>
</evidence>
<accession>A0ABS5HCJ5</accession>
<gene>
    <name evidence="2" type="ORF">J9B83_10540</name>
</gene>
<comment type="caution">
    <text evidence="2">The sequence shown here is derived from an EMBL/GenBank/DDBJ whole genome shotgun (WGS) entry which is preliminary data.</text>
</comment>
<evidence type="ECO:0000259" key="1">
    <source>
        <dbReference type="PROSITE" id="PS51724"/>
    </source>
</evidence>
<dbReference type="Pfam" id="PF05036">
    <property type="entry name" value="SPOR"/>
    <property type="match status" value="1"/>
</dbReference>
<dbReference type="InterPro" id="IPR036680">
    <property type="entry name" value="SPOR-like_sf"/>
</dbReference>
<dbReference type="PROSITE" id="PS51724">
    <property type="entry name" value="SPOR"/>
    <property type="match status" value="1"/>
</dbReference>
<evidence type="ECO:0000313" key="3">
    <source>
        <dbReference type="Proteomes" id="UP000679722"/>
    </source>
</evidence>
<protein>
    <submittedName>
        <fullName evidence="2">SPOR domain-containing protein</fullName>
    </submittedName>
</protein>